<dbReference type="RefSeq" id="WP_160825287.1">
    <property type="nucleotide sequence ID" value="NZ_JBHSXE010000001.1"/>
</dbReference>
<dbReference type="EMBL" id="JBHSXS010000017">
    <property type="protein sequence ID" value="MFC6883168.1"/>
    <property type="molecule type" value="Genomic_DNA"/>
</dbReference>
<dbReference type="InterPro" id="IPR036680">
    <property type="entry name" value="SPOR-like_sf"/>
</dbReference>
<accession>A0ABW2CPZ8</accession>
<evidence type="ECO:0000256" key="1">
    <source>
        <dbReference type="SAM" id="SignalP"/>
    </source>
</evidence>
<dbReference type="PANTHER" id="PTHR40446">
    <property type="entry name" value="N-ACETYLGLUCOSAMINE-1-PHOSPHODIESTER ALPHA-N-ACETYLGLUCOSAMINIDASE"/>
    <property type="match status" value="1"/>
</dbReference>
<feature type="domain" description="SPOR" evidence="2">
    <location>
        <begin position="86"/>
        <end position="149"/>
    </location>
</feature>
<feature type="signal peptide" evidence="1">
    <location>
        <begin position="1"/>
        <end position="24"/>
    </location>
</feature>
<evidence type="ECO:0000313" key="4">
    <source>
        <dbReference type="EMBL" id="MFC6883168.1"/>
    </source>
</evidence>
<dbReference type="PANTHER" id="PTHR40446:SF2">
    <property type="entry name" value="N-ACETYLGLUCOSAMINE-1-PHOSPHODIESTER ALPHA-N-ACETYLGLUCOSAMINIDASE"/>
    <property type="match status" value="1"/>
</dbReference>
<evidence type="ECO:0000313" key="5">
    <source>
        <dbReference type="Proteomes" id="UP001596380"/>
    </source>
</evidence>
<dbReference type="Proteomes" id="UP001596380">
    <property type="component" value="Unassembled WGS sequence"/>
</dbReference>
<name>A0ABW2CPZ8_9ACTN</name>
<keyword evidence="4" id="KW-0378">Hydrolase</keyword>
<sequence>MRRTLLAAALTVTAAASLTAPAAAARGFDPLPLGPSGLHEERSTERLARGVTLTTIVRGAKSEADAWTLHLRLPVPGNSGAVIAPKATAEDVARRLAAAGFQPRVEPVNGPRFADVRPGVVGYTVRVGRYATEDGAKKDLAALTAKGFKAGTSYTAQDGGTTTGPWRLHVLTVDPRAYRGEVVSSTGGPLSTVDKVSDMVRSSGAVAGVNGTYFTSAGRGGSAGLHVVDGKLLSEANNGRTALVLPRDGRRARVAELSTDLRIRAGDGASRELDGVNRVPGQVDNCGGVGGDLPTGRPQHDVVCADPDELVAFTPEYGPSTPAGEGAEAVLDRRGRVTEVRAARGGPVPAGGRTVQAIGTAAEWLRAHAGPGTRPAFSERVLDRGRRVRLDRRTSILGAGPRLVRDGRVGVNAYGDGLVHTGEDRSFYYNWVLRRNPRTMAGVDARGRLLFAVADGRAAGYSEGLSIEEAGKVMRSLGAVQAMNFDGGGSSTMATARSGLVNRPSDATGERLVGDAVLLTPR</sequence>
<evidence type="ECO:0000259" key="3">
    <source>
        <dbReference type="Pfam" id="PF09992"/>
    </source>
</evidence>
<gene>
    <name evidence="4" type="ORF">ACFQKB_25660</name>
</gene>
<proteinExistence type="predicted"/>
<reference evidence="5" key="1">
    <citation type="journal article" date="2019" name="Int. J. Syst. Evol. Microbiol.">
        <title>The Global Catalogue of Microorganisms (GCM) 10K type strain sequencing project: providing services to taxonomists for standard genome sequencing and annotation.</title>
        <authorList>
            <consortium name="The Broad Institute Genomics Platform"/>
            <consortium name="The Broad Institute Genome Sequencing Center for Infectious Disease"/>
            <person name="Wu L."/>
            <person name="Ma J."/>
        </authorList>
    </citation>
    <scope>NUCLEOTIDE SEQUENCE [LARGE SCALE GENOMIC DNA]</scope>
    <source>
        <strain evidence="5">JCM 3369</strain>
    </source>
</reference>
<organism evidence="4 5">
    <name type="scientific">Actinomadura yumaensis</name>
    <dbReference type="NCBI Taxonomy" id="111807"/>
    <lineage>
        <taxon>Bacteria</taxon>
        <taxon>Bacillati</taxon>
        <taxon>Actinomycetota</taxon>
        <taxon>Actinomycetes</taxon>
        <taxon>Streptosporangiales</taxon>
        <taxon>Thermomonosporaceae</taxon>
        <taxon>Actinomadura</taxon>
    </lineage>
</organism>
<dbReference type="Gene3D" id="3.30.70.1070">
    <property type="entry name" value="Sporulation related repeat"/>
    <property type="match status" value="1"/>
</dbReference>
<keyword evidence="1" id="KW-0732">Signal</keyword>
<keyword evidence="4" id="KW-0326">Glycosidase</keyword>
<feature type="domain" description="Phosphodiester glycosidase" evidence="3">
    <location>
        <begin position="327"/>
        <end position="519"/>
    </location>
</feature>
<evidence type="ECO:0000259" key="2">
    <source>
        <dbReference type="Pfam" id="PF05036"/>
    </source>
</evidence>
<feature type="chain" id="PRO_5045181891" evidence="1">
    <location>
        <begin position="25"/>
        <end position="522"/>
    </location>
</feature>
<protein>
    <submittedName>
        <fullName evidence="4">Phosphodiester glycosidase family protein</fullName>
    </submittedName>
</protein>
<dbReference type="InterPro" id="IPR007730">
    <property type="entry name" value="SPOR-like_dom"/>
</dbReference>
<dbReference type="Pfam" id="PF09992">
    <property type="entry name" value="NAGPA"/>
    <property type="match status" value="1"/>
</dbReference>
<dbReference type="GO" id="GO:0016798">
    <property type="term" value="F:hydrolase activity, acting on glycosyl bonds"/>
    <property type="evidence" value="ECO:0007669"/>
    <property type="project" value="UniProtKB-KW"/>
</dbReference>
<comment type="caution">
    <text evidence="4">The sequence shown here is derived from an EMBL/GenBank/DDBJ whole genome shotgun (WGS) entry which is preliminary data.</text>
</comment>
<dbReference type="InterPro" id="IPR018711">
    <property type="entry name" value="NAGPA"/>
</dbReference>
<dbReference type="Pfam" id="PF05036">
    <property type="entry name" value="SPOR"/>
    <property type="match status" value="1"/>
</dbReference>
<keyword evidence="5" id="KW-1185">Reference proteome</keyword>